<dbReference type="VEuPathDB" id="FungiDB:PV09_05091"/>
<dbReference type="SMART" id="SM00829">
    <property type="entry name" value="PKS_ER"/>
    <property type="match status" value="1"/>
</dbReference>
<keyword evidence="2 5" id="KW-0479">Metal-binding</keyword>
<dbReference type="InterPro" id="IPR011032">
    <property type="entry name" value="GroES-like_sf"/>
</dbReference>
<gene>
    <name evidence="7" type="ORF">PV09_05091</name>
</gene>
<evidence type="ECO:0000256" key="5">
    <source>
        <dbReference type="RuleBase" id="RU361277"/>
    </source>
</evidence>
<organism evidence="7 8">
    <name type="scientific">Verruconis gallopava</name>
    <dbReference type="NCBI Taxonomy" id="253628"/>
    <lineage>
        <taxon>Eukaryota</taxon>
        <taxon>Fungi</taxon>
        <taxon>Dikarya</taxon>
        <taxon>Ascomycota</taxon>
        <taxon>Pezizomycotina</taxon>
        <taxon>Dothideomycetes</taxon>
        <taxon>Pleosporomycetidae</taxon>
        <taxon>Venturiales</taxon>
        <taxon>Sympoventuriaceae</taxon>
        <taxon>Verruconis</taxon>
    </lineage>
</organism>
<dbReference type="SUPFAM" id="SSF51735">
    <property type="entry name" value="NAD(P)-binding Rossmann-fold domains"/>
    <property type="match status" value="1"/>
</dbReference>
<dbReference type="Pfam" id="PF08240">
    <property type="entry name" value="ADH_N"/>
    <property type="match status" value="1"/>
</dbReference>
<feature type="domain" description="Enoyl reductase (ER)" evidence="6">
    <location>
        <begin position="12"/>
        <end position="334"/>
    </location>
</feature>
<accession>A0A0D2AAI6</accession>
<dbReference type="Proteomes" id="UP000053259">
    <property type="component" value="Unassembled WGS sequence"/>
</dbReference>
<dbReference type="Gene3D" id="3.40.50.720">
    <property type="entry name" value="NAD(P)-binding Rossmann-like Domain"/>
    <property type="match status" value="1"/>
</dbReference>
<dbReference type="CDD" id="cd05283">
    <property type="entry name" value="CAD1"/>
    <property type="match status" value="1"/>
</dbReference>
<comment type="similarity">
    <text evidence="5">Belongs to the zinc-containing alcohol dehydrogenase family.</text>
</comment>
<comment type="cofactor">
    <cofactor evidence="1 5">
        <name>Zn(2+)</name>
        <dbReference type="ChEBI" id="CHEBI:29105"/>
    </cofactor>
</comment>
<dbReference type="InterPro" id="IPR013154">
    <property type="entry name" value="ADH-like_N"/>
</dbReference>
<evidence type="ECO:0000259" key="6">
    <source>
        <dbReference type="SMART" id="SM00829"/>
    </source>
</evidence>
<dbReference type="Pfam" id="PF00107">
    <property type="entry name" value="ADH_zinc_N"/>
    <property type="match status" value="1"/>
</dbReference>
<dbReference type="Gene3D" id="3.90.180.10">
    <property type="entry name" value="Medium-chain alcohol dehydrogenases, catalytic domain"/>
    <property type="match status" value="1"/>
</dbReference>
<dbReference type="PANTHER" id="PTHR42683">
    <property type="entry name" value="ALDEHYDE REDUCTASE"/>
    <property type="match status" value="1"/>
</dbReference>
<protein>
    <recommendedName>
        <fullName evidence="6">Enoyl reductase (ER) domain-containing protein</fullName>
    </recommendedName>
</protein>
<dbReference type="GO" id="GO:0008270">
    <property type="term" value="F:zinc ion binding"/>
    <property type="evidence" value="ECO:0007669"/>
    <property type="project" value="InterPro"/>
</dbReference>
<dbReference type="InterPro" id="IPR002328">
    <property type="entry name" value="ADH_Zn_CS"/>
</dbReference>
<dbReference type="GeneID" id="27313064"/>
<name>A0A0D2AAI6_9PEZI</name>
<keyword evidence="4" id="KW-0560">Oxidoreductase</keyword>
<dbReference type="InterPro" id="IPR020843">
    <property type="entry name" value="ER"/>
</dbReference>
<dbReference type="RefSeq" id="XP_016213657.1">
    <property type="nucleotide sequence ID" value="XM_016358556.1"/>
</dbReference>
<dbReference type="SUPFAM" id="SSF50129">
    <property type="entry name" value="GroES-like"/>
    <property type="match status" value="1"/>
</dbReference>
<sequence length="334" mass="36648">MGLQETFRAFSGSASGIVEKTFDKRPELGPHEVAIRVTHSGVCSTDLHHTHDDMVLGHEGVGVVDQVGAEVTKFKPNQRVGFGYVWGGCGECENCKIGRYYYCQVSPRQYARTDPDTGSWSTYAILPDQVLMHVPDIISSAEAAPFMCAGMTVFTPMKRFGVGKEKRVGITGIGGLGHLAIQFAAKLGAEVVVFSTSENKRDEAAKFGATEFYVSGDLDKSKPSQRLDYLIVTGTRFPDWDVFFPLLNHHAQIMLVGFSPEQLTLPFWPLMMSEISVHGCLTSTPDEFASMLKFAADHGVKPVIEEFPMTTEGVAQAVEKLEKGTIRYRGVLVV</sequence>
<dbReference type="PROSITE" id="PS00059">
    <property type="entry name" value="ADH_ZINC"/>
    <property type="match status" value="1"/>
</dbReference>
<dbReference type="OrthoDB" id="1879366at2759"/>
<dbReference type="InterPro" id="IPR036291">
    <property type="entry name" value="NAD(P)-bd_dom_sf"/>
</dbReference>
<keyword evidence="8" id="KW-1185">Reference proteome</keyword>
<dbReference type="InterPro" id="IPR047109">
    <property type="entry name" value="CAD-like"/>
</dbReference>
<evidence type="ECO:0000256" key="3">
    <source>
        <dbReference type="ARBA" id="ARBA00022833"/>
    </source>
</evidence>
<evidence type="ECO:0000256" key="1">
    <source>
        <dbReference type="ARBA" id="ARBA00001947"/>
    </source>
</evidence>
<keyword evidence="3 5" id="KW-0862">Zinc</keyword>
<evidence type="ECO:0000256" key="4">
    <source>
        <dbReference type="ARBA" id="ARBA00023002"/>
    </source>
</evidence>
<dbReference type="InParanoid" id="A0A0D2AAI6"/>
<proteinExistence type="inferred from homology"/>
<evidence type="ECO:0000313" key="7">
    <source>
        <dbReference type="EMBL" id="KIW03788.1"/>
    </source>
</evidence>
<dbReference type="InterPro" id="IPR013149">
    <property type="entry name" value="ADH-like_C"/>
</dbReference>
<evidence type="ECO:0000256" key="2">
    <source>
        <dbReference type="ARBA" id="ARBA00022723"/>
    </source>
</evidence>
<dbReference type="EMBL" id="KN847543">
    <property type="protein sequence ID" value="KIW03788.1"/>
    <property type="molecule type" value="Genomic_DNA"/>
</dbReference>
<dbReference type="HOGENOM" id="CLU_026673_20_2_1"/>
<dbReference type="AlphaFoldDB" id="A0A0D2AAI6"/>
<evidence type="ECO:0000313" key="8">
    <source>
        <dbReference type="Proteomes" id="UP000053259"/>
    </source>
</evidence>
<dbReference type="STRING" id="253628.A0A0D2AAI6"/>
<dbReference type="GO" id="GO:0016616">
    <property type="term" value="F:oxidoreductase activity, acting on the CH-OH group of donors, NAD or NADP as acceptor"/>
    <property type="evidence" value="ECO:0007669"/>
    <property type="project" value="InterPro"/>
</dbReference>
<reference evidence="7 8" key="1">
    <citation type="submission" date="2015-01" db="EMBL/GenBank/DDBJ databases">
        <title>The Genome Sequence of Ochroconis gallopava CBS43764.</title>
        <authorList>
            <consortium name="The Broad Institute Genomics Platform"/>
            <person name="Cuomo C."/>
            <person name="de Hoog S."/>
            <person name="Gorbushina A."/>
            <person name="Stielow B."/>
            <person name="Teixiera M."/>
            <person name="Abouelleil A."/>
            <person name="Chapman S.B."/>
            <person name="Priest M."/>
            <person name="Young S.K."/>
            <person name="Wortman J."/>
            <person name="Nusbaum C."/>
            <person name="Birren B."/>
        </authorList>
    </citation>
    <scope>NUCLEOTIDE SEQUENCE [LARGE SCALE GENOMIC DNA]</scope>
    <source>
        <strain evidence="7 8">CBS 43764</strain>
    </source>
</reference>
<dbReference type="FunFam" id="3.40.50.720:FF:000022">
    <property type="entry name" value="Cinnamyl alcohol dehydrogenase"/>
    <property type="match status" value="1"/>
</dbReference>